<comment type="cofactor">
    <cofactor evidence="1">
        <name>Zn(2+)</name>
        <dbReference type="ChEBI" id="CHEBI:29105"/>
    </cofactor>
</comment>
<reference evidence="2 3" key="1">
    <citation type="submission" date="2020-08" db="EMBL/GenBank/DDBJ databases">
        <title>Genomic Encyclopedia of Type Strains, Phase IV (KMG-IV): sequencing the most valuable type-strain genomes for metagenomic binning, comparative biology and taxonomic classification.</title>
        <authorList>
            <person name="Goeker M."/>
        </authorList>
    </citation>
    <scope>NUCLEOTIDE SEQUENCE [LARGE SCALE GENOMIC DNA]</scope>
    <source>
        <strain evidence="2 3">DSM 19612</strain>
    </source>
</reference>
<keyword evidence="3" id="KW-1185">Reference proteome</keyword>
<evidence type="ECO:0000256" key="1">
    <source>
        <dbReference type="ARBA" id="ARBA00001947"/>
    </source>
</evidence>
<evidence type="ECO:0000313" key="3">
    <source>
        <dbReference type="Proteomes" id="UP000581688"/>
    </source>
</evidence>
<dbReference type="Proteomes" id="UP000581688">
    <property type="component" value="Unassembled WGS sequence"/>
</dbReference>
<sequence length="212" mass="24517">MFQVKKLLVLAPHTDDAELGSGGLIARLIEEGMDVYVVSFSAAEQSIPEDVPKDTLRKEFRNSMSILGVQEQNMHVFHYKVRTFSDHRQEILDDLITLRNEINPDLVCLPCSHDVHQDHQVIHNEGKRAFKNSSVLGYELPWNQTNFSSEVFVGLDKRHIDQKWNALKAYRSQIAMNRPYFTDDFIYGLARLRGTQIKKEWAEAYEVVRVIV</sequence>
<dbReference type="EMBL" id="JACHGH010000004">
    <property type="protein sequence ID" value="MBB6453303.1"/>
    <property type="molecule type" value="Genomic_DNA"/>
</dbReference>
<dbReference type="InterPro" id="IPR024078">
    <property type="entry name" value="LmbE-like_dom_sf"/>
</dbReference>
<dbReference type="RefSeq" id="WP_217423876.1">
    <property type="nucleotide sequence ID" value="NZ_CADDWK010000004.1"/>
</dbReference>
<name>A0A841Q4L5_9BACI</name>
<proteinExistence type="predicted"/>
<gene>
    <name evidence="2" type="ORF">HNQ94_001751</name>
</gene>
<dbReference type="SUPFAM" id="SSF102588">
    <property type="entry name" value="LmbE-like"/>
    <property type="match status" value="1"/>
</dbReference>
<dbReference type="PANTHER" id="PTHR12993">
    <property type="entry name" value="N-ACETYLGLUCOSAMINYL-PHOSPHATIDYLINOSITOL DE-N-ACETYLASE-RELATED"/>
    <property type="match status" value="1"/>
</dbReference>
<dbReference type="InterPro" id="IPR003737">
    <property type="entry name" value="GlcNAc_PI_deacetylase-related"/>
</dbReference>
<comment type="caution">
    <text evidence="2">The sequence shown here is derived from an EMBL/GenBank/DDBJ whole genome shotgun (WGS) entry which is preliminary data.</text>
</comment>
<evidence type="ECO:0000313" key="2">
    <source>
        <dbReference type="EMBL" id="MBB6453303.1"/>
    </source>
</evidence>
<dbReference type="GO" id="GO:0016811">
    <property type="term" value="F:hydrolase activity, acting on carbon-nitrogen (but not peptide) bonds, in linear amides"/>
    <property type="evidence" value="ECO:0007669"/>
    <property type="project" value="TreeGrafter"/>
</dbReference>
<dbReference type="Pfam" id="PF02585">
    <property type="entry name" value="PIG-L"/>
    <property type="match status" value="1"/>
</dbReference>
<dbReference type="AlphaFoldDB" id="A0A841Q4L5"/>
<dbReference type="Gene3D" id="3.40.50.10320">
    <property type="entry name" value="LmbE-like"/>
    <property type="match status" value="1"/>
</dbReference>
<protein>
    <submittedName>
        <fullName evidence="2">LmbE family N-acetylglucosaminyl deacetylase</fullName>
    </submittedName>
</protein>
<dbReference type="PANTHER" id="PTHR12993:SF11">
    <property type="entry name" value="N-ACETYLGLUCOSAMINYL-PHOSPHATIDYLINOSITOL DE-N-ACETYLASE"/>
    <property type="match status" value="1"/>
</dbReference>
<accession>A0A841Q4L5</accession>
<organism evidence="2 3">
    <name type="scientific">Salirhabdus euzebyi</name>
    <dbReference type="NCBI Taxonomy" id="394506"/>
    <lineage>
        <taxon>Bacteria</taxon>
        <taxon>Bacillati</taxon>
        <taxon>Bacillota</taxon>
        <taxon>Bacilli</taxon>
        <taxon>Bacillales</taxon>
        <taxon>Bacillaceae</taxon>
        <taxon>Salirhabdus</taxon>
    </lineage>
</organism>